<dbReference type="OrthoDB" id="619536at2759"/>
<evidence type="ECO:0000256" key="4">
    <source>
        <dbReference type="ARBA" id="ARBA00022688"/>
    </source>
</evidence>
<dbReference type="UniPathway" id="UPA00232"/>
<dbReference type="GO" id="GO:0006744">
    <property type="term" value="P:ubiquinone biosynthetic process"/>
    <property type="evidence" value="ECO:0007669"/>
    <property type="project" value="UniProtKB-UniRule"/>
</dbReference>
<dbReference type="InterPro" id="IPR012762">
    <property type="entry name" value="Ubiq_biosynth_COQ9"/>
</dbReference>
<evidence type="ECO:0000256" key="1">
    <source>
        <dbReference type="ARBA" id="ARBA00004173"/>
    </source>
</evidence>
<keyword evidence="5" id="KW-0809">Transit peptide</keyword>
<sequence>MADAELRHRVLESAIQFVPIYGWSRQAVEAACQAEGLPSGLHSLAMPQGPIDLVLHFYASRNQRLAEAMSEWRLGEGASTQTRPTPNEVDAFLYRALKFRLEQIIPILDTWPQALGLLALPSNVPSSVGLLAQLVDEVWAQAGDRSTDMTWYAKRLGLAYVYNLTEVYMLQDKSPEFADSWVFLRTRLSDLRSLKQMNLKAVTSMVRDGVMAFGNVMYFVSPKHAYEIQLQSSPPFSKSGLILKLHSSCIRRFGIRSSRCCWRWDCAQCQGRAFTSRLDPG</sequence>
<evidence type="ECO:0000259" key="9">
    <source>
        <dbReference type="Pfam" id="PF08511"/>
    </source>
</evidence>
<evidence type="ECO:0000313" key="12">
    <source>
        <dbReference type="WBParaSite" id="ECPE_0001384901-mRNA-1"/>
    </source>
</evidence>
<reference evidence="10 11" key="2">
    <citation type="submission" date="2018-11" db="EMBL/GenBank/DDBJ databases">
        <authorList>
            <consortium name="Pathogen Informatics"/>
        </authorList>
    </citation>
    <scope>NUCLEOTIDE SEQUENCE [LARGE SCALE GENOMIC DNA]</scope>
    <source>
        <strain evidence="10 11">Egypt</strain>
    </source>
</reference>
<comment type="function">
    <text evidence="8">Membrane-associated protein that warps the membrane surface to access and bind aromatic isoprenes with high specificity, including ubiquinone (CoQ) isoprene intermediates and presents them directly to Coq7, therefore facilitating the Coq7-mediated hydroxylase step. Participates in the biosynthesis of coenzyme Q, also named ubiquinone, an essential lipid-soluble electron transporter for aerobic cellular respiration.</text>
</comment>
<keyword evidence="7 8" id="KW-0496">Mitochondrion</keyword>
<evidence type="ECO:0000256" key="2">
    <source>
        <dbReference type="ARBA" id="ARBA00004749"/>
    </source>
</evidence>
<reference evidence="12" key="1">
    <citation type="submission" date="2016-06" db="UniProtKB">
        <authorList>
            <consortium name="WormBaseParasite"/>
        </authorList>
    </citation>
    <scope>IDENTIFICATION</scope>
</reference>
<dbReference type="PANTHER" id="PTHR21427:SF19">
    <property type="entry name" value="UBIQUINONE BIOSYNTHESIS PROTEIN COQ9, MITOCHONDRIAL"/>
    <property type="match status" value="1"/>
</dbReference>
<comment type="subcellular location">
    <subcellularLocation>
        <location evidence="1 8">Mitochondrion</location>
    </subcellularLocation>
</comment>
<dbReference type="AlphaFoldDB" id="A0A183B3M4"/>
<evidence type="ECO:0000256" key="8">
    <source>
        <dbReference type="RuleBase" id="RU366063"/>
    </source>
</evidence>
<dbReference type="GO" id="GO:0005743">
    <property type="term" value="C:mitochondrial inner membrane"/>
    <property type="evidence" value="ECO:0007669"/>
    <property type="project" value="TreeGrafter"/>
</dbReference>
<keyword evidence="4 8" id="KW-0831">Ubiquinone biosynthesis</keyword>
<dbReference type="EMBL" id="UZAN01056003">
    <property type="protein sequence ID" value="VDP91081.1"/>
    <property type="molecule type" value="Genomic_DNA"/>
</dbReference>
<evidence type="ECO:0000256" key="3">
    <source>
        <dbReference type="ARBA" id="ARBA00010766"/>
    </source>
</evidence>
<dbReference type="GO" id="GO:0008289">
    <property type="term" value="F:lipid binding"/>
    <property type="evidence" value="ECO:0007669"/>
    <property type="project" value="UniProtKB-UniRule"/>
</dbReference>
<accession>A0A183B3M4</accession>
<protein>
    <recommendedName>
        <fullName evidence="8">Ubiquinone biosynthesis protein</fullName>
    </recommendedName>
</protein>
<keyword evidence="6 8" id="KW-0446">Lipid-binding</keyword>
<organism evidence="12">
    <name type="scientific">Echinostoma caproni</name>
    <dbReference type="NCBI Taxonomy" id="27848"/>
    <lineage>
        <taxon>Eukaryota</taxon>
        <taxon>Metazoa</taxon>
        <taxon>Spiralia</taxon>
        <taxon>Lophotrochozoa</taxon>
        <taxon>Platyhelminthes</taxon>
        <taxon>Trematoda</taxon>
        <taxon>Digenea</taxon>
        <taxon>Plagiorchiida</taxon>
        <taxon>Echinostomata</taxon>
        <taxon>Echinostomatoidea</taxon>
        <taxon>Echinostomatidae</taxon>
        <taxon>Echinostoma</taxon>
    </lineage>
</organism>
<dbReference type="FunFam" id="1.10.357.10:FF:000004">
    <property type="entry name" value="Ubiquinone biosynthesis protein COQ9, mitochondrial"/>
    <property type="match status" value="1"/>
</dbReference>
<comment type="pathway">
    <text evidence="2 8">Cofactor biosynthesis; ubiquinone biosynthesis.</text>
</comment>
<proteinExistence type="inferred from homology"/>
<name>A0A183B3M4_9TREM</name>
<comment type="similarity">
    <text evidence="3 8">Belongs to the COQ9 family.</text>
</comment>
<dbReference type="InterPro" id="IPR013718">
    <property type="entry name" value="COQ9_C"/>
</dbReference>
<evidence type="ECO:0000256" key="7">
    <source>
        <dbReference type="ARBA" id="ARBA00023128"/>
    </source>
</evidence>
<evidence type="ECO:0000256" key="6">
    <source>
        <dbReference type="ARBA" id="ARBA00023121"/>
    </source>
</evidence>
<keyword evidence="11" id="KW-1185">Reference proteome</keyword>
<dbReference type="PANTHER" id="PTHR21427">
    <property type="entry name" value="UBIQUINONE BIOSYNTHESIS PROTEIN COQ9, MITOCHONDRIAL"/>
    <property type="match status" value="1"/>
</dbReference>
<evidence type="ECO:0000313" key="11">
    <source>
        <dbReference type="Proteomes" id="UP000272942"/>
    </source>
</evidence>
<evidence type="ECO:0000313" key="10">
    <source>
        <dbReference type="EMBL" id="VDP91081.1"/>
    </source>
</evidence>
<gene>
    <name evidence="10" type="ORF">ECPE_LOCUS13809</name>
</gene>
<dbReference type="Gene3D" id="1.10.357.10">
    <property type="entry name" value="Tetracycline Repressor, domain 2"/>
    <property type="match status" value="1"/>
</dbReference>
<dbReference type="Pfam" id="PF08511">
    <property type="entry name" value="COQ9"/>
    <property type="match status" value="1"/>
</dbReference>
<feature type="domain" description="COQ9 C-terminal" evidence="9">
    <location>
        <begin position="124"/>
        <end position="194"/>
    </location>
</feature>
<dbReference type="Proteomes" id="UP000272942">
    <property type="component" value="Unassembled WGS sequence"/>
</dbReference>
<evidence type="ECO:0000256" key="5">
    <source>
        <dbReference type="ARBA" id="ARBA00022946"/>
    </source>
</evidence>
<dbReference type="WBParaSite" id="ECPE_0001384901-mRNA-1">
    <property type="protein sequence ID" value="ECPE_0001384901-mRNA-1"/>
    <property type="gene ID" value="ECPE_0001384901"/>
</dbReference>
<dbReference type="NCBIfam" id="TIGR02396">
    <property type="entry name" value="diverge_rpsU"/>
    <property type="match status" value="1"/>
</dbReference>